<protein>
    <submittedName>
        <fullName evidence="6">Nitrogen permease regulator 2</fullName>
        <ecNumber evidence="6">4.6.1.2</ecNumber>
    </submittedName>
</protein>
<comment type="subcellular location">
    <subcellularLocation>
        <location evidence="1">Membrane</location>
    </subcellularLocation>
</comment>
<dbReference type="Pfam" id="PF01094">
    <property type="entry name" value="ANF_receptor"/>
    <property type="match status" value="1"/>
</dbReference>
<reference evidence="6 7" key="1">
    <citation type="submission" date="2023-11" db="EMBL/GenBank/DDBJ databases">
        <title>Halocaridina rubra genome assembly.</title>
        <authorList>
            <person name="Smith C."/>
        </authorList>
    </citation>
    <scope>NUCLEOTIDE SEQUENCE [LARGE SCALE GENOMIC DNA]</scope>
    <source>
        <strain evidence="6">EP-1</strain>
        <tissue evidence="6">Whole</tissue>
    </source>
</reference>
<dbReference type="GO" id="GO:0017046">
    <property type="term" value="F:peptide hormone binding"/>
    <property type="evidence" value="ECO:0007669"/>
    <property type="project" value="TreeGrafter"/>
</dbReference>
<keyword evidence="3" id="KW-1133">Transmembrane helix</keyword>
<dbReference type="GO" id="GO:0007165">
    <property type="term" value="P:signal transduction"/>
    <property type="evidence" value="ECO:0007669"/>
    <property type="project" value="TreeGrafter"/>
</dbReference>
<dbReference type="GO" id="GO:0038023">
    <property type="term" value="F:signaling receptor activity"/>
    <property type="evidence" value="ECO:0007669"/>
    <property type="project" value="TreeGrafter"/>
</dbReference>
<accession>A0AAN8WKB0</accession>
<dbReference type="PANTHER" id="PTHR44755">
    <property type="entry name" value="NATRIURETIC PEPTIDE RECEPTOR 3-RELATED"/>
    <property type="match status" value="1"/>
</dbReference>
<feature type="non-terminal residue" evidence="6">
    <location>
        <position position="175"/>
    </location>
</feature>
<evidence type="ECO:0000256" key="2">
    <source>
        <dbReference type="ARBA" id="ARBA00022692"/>
    </source>
</evidence>
<dbReference type="Proteomes" id="UP001381693">
    <property type="component" value="Unassembled WGS sequence"/>
</dbReference>
<evidence type="ECO:0000313" key="6">
    <source>
        <dbReference type="EMBL" id="KAK7067770.1"/>
    </source>
</evidence>
<dbReference type="PANTHER" id="PTHR44755:SF8">
    <property type="entry name" value="RECEPTOR LIGAND BINDING REGION DOMAIN-CONTAINING PROTEIN"/>
    <property type="match status" value="1"/>
</dbReference>
<dbReference type="EMBL" id="JAXCGZ010017735">
    <property type="protein sequence ID" value="KAK7067770.1"/>
    <property type="molecule type" value="Genomic_DNA"/>
</dbReference>
<proteinExistence type="predicted"/>
<evidence type="ECO:0000256" key="3">
    <source>
        <dbReference type="ARBA" id="ARBA00022989"/>
    </source>
</evidence>
<dbReference type="SUPFAM" id="SSF53822">
    <property type="entry name" value="Periplasmic binding protein-like I"/>
    <property type="match status" value="1"/>
</dbReference>
<dbReference type="Gene3D" id="3.40.50.2300">
    <property type="match status" value="1"/>
</dbReference>
<dbReference type="GO" id="GO:0004383">
    <property type="term" value="F:guanylate cyclase activity"/>
    <property type="evidence" value="ECO:0007669"/>
    <property type="project" value="UniProtKB-EC"/>
</dbReference>
<comment type="caution">
    <text evidence="6">The sequence shown here is derived from an EMBL/GenBank/DDBJ whole genome shotgun (WGS) entry which is preliminary data.</text>
</comment>
<evidence type="ECO:0000256" key="4">
    <source>
        <dbReference type="ARBA" id="ARBA00023136"/>
    </source>
</evidence>
<sequence>MDNFNRGLFNTGAAHSPKCVDNHIMHYFRTSANYKPWHNASDTQKRNEIAKKAYEAVLTVITRLPSGDHYKNFSAHVKQIAEDEFGYRYEEESVNPYVASFFEGFLVYAAALNSTLKNGASITDGRAIIKNMWNRTFDASVGPAWFTGNISIDARGDRKADYSLLDMNPLTGIFE</sequence>
<dbReference type="AlphaFoldDB" id="A0AAN8WKB0"/>
<keyword evidence="2" id="KW-0812">Transmembrane</keyword>
<dbReference type="InterPro" id="IPR001828">
    <property type="entry name" value="ANF_lig-bd_rcpt"/>
</dbReference>
<keyword evidence="7" id="KW-1185">Reference proteome</keyword>
<feature type="domain" description="Receptor ligand binding region" evidence="5">
    <location>
        <begin position="37"/>
        <end position="168"/>
    </location>
</feature>
<keyword evidence="4" id="KW-0472">Membrane</keyword>
<gene>
    <name evidence="6" type="primary">NPR2_1</name>
    <name evidence="6" type="ORF">SK128_010962</name>
</gene>
<dbReference type="InterPro" id="IPR028082">
    <property type="entry name" value="Peripla_BP_I"/>
</dbReference>
<evidence type="ECO:0000256" key="1">
    <source>
        <dbReference type="ARBA" id="ARBA00004370"/>
    </source>
</evidence>
<dbReference type="GO" id="GO:0016020">
    <property type="term" value="C:membrane"/>
    <property type="evidence" value="ECO:0007669"/>
    <property type="project" value="UniProtKB-SubCell"/>
</dbReference>
<keyword evidence="6" id="KW-0456">Lyase</keyword>
<evidence type="ECO:0000313" key="7">
    <source>
        <dbReference type="Proteomes" id="UP001381693"/>
    </source>
</evidence>
<name>A0AAN8WKB0_HALRR</name>
<organism evidence="6 7">
    <name type="scientific">Halocaridina rubra</name>
    <name type="common">Hawaiian red shrimp</name>
    <dbReference type="NCBI Taxonomy" id="373956"/>
    <lineage>
        <taxon>Eukaryota</taxon>
        <taxon>Metazoa</taxon>
        <taxon>Ecdysozoa</taxon>
        <taxon>Arthropoda</taxon>
        <taxon>Crustacea</taxon>
        <taxon>Multicrustacea</taxon>
        <taxon>Malacostraca</taxon>
        <taxon>Eumalacostraca</taxon>
        <taxon>Eucarida</taxon>
        <taxon>Decapoda</taxon>
        <taxon>Pleocyemata</taxon>
        <taxon>Caridea</taxon>
        <taxon>Atyoidea</taxon>
        <taxon>Atyidae</taxon>
        <taxon>Halocaridina</taxon>
    </lineage>
</organism>
<dbReference type="InterPro" id="IPR052612">
    <property type="entry name" value="ANP_Clearance_Receptor"/>
</dbReference>
<evidence type="ECO:0000259" key="5">
    <source>
        <dbReference type="Pfam" id="PF01094"/>
    </source>
</evidence>
<dbReference type="EC" id="4.6.1.2" evidence="6"/>